<accession>A0A2U3N222</accession>
<dbReference type="AlphaFoldDB" id="A0A2U3N222"/>
<keyword evidence="3" id="KW-0805">Transcription regulation</keyword>
<protein>
    <submittedName>
        <fullName evidence="7">Putative HTH-type transcriptional regulator YdcR</fullName>
    </submittedName>
</protein>
<keyword evidence="2" id="KW-0663">Pyridoxal phosphate</keyword>
<dbReference type="Gene3D" id="1.10.10.10">
    <property type="entry name" value="Winged helix-like DNA-binding domain superfamily/Winged helix DNA-binding domain"/>
    <property type="match status" value="1"/>
</dbReference>
<dbReference type="PANTHER" id="PTHR46577:SF2">
    <property type="entry name" value="TRANSCRIPTIONAL REGULATORY PROTEIN"/>
    <property type="match status" value="1"/>
</dbReference>
<dbReference type="GO" id="GO:0003700">
    <property type="term" value="F:DNA-binding transcription factor activity"/>
    <property type="evidence" value="ECO:0007669"/>
    <property type="project" value="InterPro"/>
</dbReference>
<evidence type="ECO:0000313" key="8">
    <source>
        <dbReference type="Proteomes" id="UP000245974"/>
    </source>
</evidence>
<dbReference type="PROSITE" id="PS50949">
    <property type="entry name" value="HTH_GNTR"/>
    <property type="match status" value="1"/>
</dbReference>
<proteinExistence type="inferred from homology"/>
<evidence type="ECO:0000256" key="1">
    <source>
        <dbReference type="ARBA" id="ARBA00005384"/>
    </source>
</evidence>
<dbReference type="Gene3D" id="3.90.1150.10">
    <property type="entry name" value="Aspartate Aminotransferase, domain 1"/>
    <property type="match status" value="1"/>
</dbReference>
<dbReference type="Proteomes" id="UP000245974">
    <property type="component" value="Unassembled WGS sequence"/>
</dbReference>
<dbReference type="SMART" id="SM00345">
    <property type="entry name" value="HTH_GNTR"/>
    <property type="match status" value="1"/>
</dbReference>
<keyword evidence="5" id="KW-0804">Transcription</keyword>
<dbReference type="SUPFAM" id="SSF53383">
    <property type="entry name" value="PLP-dependent transferases"/>
    <property type="match status" value="1"/>
</dbReference>
<dbReference type="PANTHER" id="PTHR46577">
    <property type="entry name" value="HTH-TYPE TRANSCRIPTIONAL REGULATORY PROTEIN GABR"/>
    <property type="match status" value="1"/>
</dbReference>
<dbReference type="InParanoid" id="A0A2U3N222"/>
<dbReference type="InterPro" id="IPR036388">
    <property type="entry name" value="WH-like_DNA-bd_sf"/>
</dbReference>
<dbReference type="CDD" id="cd07377">
    <property type="entry name" value="WHTH_GntR"/>
    <property type="match status" value="1"/>
</dbReference>
<keyword evidence="8" id="KW-1185">Reference proteome</keyword>
<dbReference type="RefSeq" id="WP_121975084.1">
    <property type="nucleotide sequence ID" value="NZ_OOGT01000159.1"/>
</dbReference>
<dbReference type="Pfam" id="PF00155">
    <property type="entry name" value="Aminotran_1_2"/>
    <property type="match status" value="1"/>
</dbReference>
<keyword evidence="4" id="KW-0238">DNA-binding</keyword>
<dbReference type="InterPro" id="IPR015421">
    <property type="entry name" value="PyrdxlP-dep_Trfase_major"/>
</dbReference>
<feature type="domain" description="HTH gntR-type" evidence="6">
    <location>
        <begin position="2"/>
        <end position="70"/>
    </location>
</feature>
<sequence>MKTKIDIVISHIKEQIDNKKLISGSRLPSVRQLAKKLGFSVSTVVEAYARMQAELIIESRAGSGYYVSGVSEIPVLESVVQYEREIDPLWISRQSLEAKNEIYKPGCGWLPSDWMSETSVRKGLKQALKLDSRFLTDYPAPQGHSGLRKTIAQRKKNQDIHVNMNQILLTDSGTQAIDLVFRHLLNAGDVILVDDPCYFNFQALIKVHQLQYIAVPFTENGPDLHAFEKALQLKPKLYLTNSGIHNPTGACLSIQHAYQIAKMAEQANLVIIEDDIFADFEFIAAPRYAALAGFQHVIQIGSFSKTLSASIRTGYIISHQDQIEELINLRIATNFSCNHLNAEIIYHILNDTNYIKSIERLKIRLNKAMKETINKLEKYHILPWTIPKAGLFLWCHLPENIDAAELSKFCLKHGVILAPGNSFSHSSGASQFMRFNIAQMMHQKIFDVIEAGIHHCLDHDAR</sequence>
<reference evidence="8" key="1">
    <citation type="submission" date="2018-03" db="EMBL/GenBank/DDBJ databases">
        <authorList>
            <person name="Blom J."/>
        </authorList>
    </citation>
    <scope>NUCLEOTIDE SEQUENCE [LARGE SCALE GENOMIC DNA]</scope>
    <source>
        <strain evidence="8">KPC-SM-21</strain>
    </source>
</reference>
<dbReference type="InterPro" id="IPR004839">
    <property type="entry name" value="Aminotransferase_I/II_large"/>
</dbReference>
<evidence type="ECO:0000313" key="7">
    <source>
        <dbReference type="EMBL" id="SPL71665.1"/>
    </source>
</evidence>
<name>A0A2U3N222_9GAMM</name>
<evidence type="ECO:0000256" key="4">
    <source>
        <dbReference type="ARBA" id="ARBA00023125"/>
    </source>
</evidence>
<evidence type="ECO:0000259" key="6">
    <source>
        <dbReference type="PROSITE" id="PS50949"/>
    </source>
</evidence>
<dbReference type="EMBL" id="OOGT01000159">
    <property type="protein sequence ID" value="SPL71665.1"/>
    <property type="molecule type" value="Genomic_DNA"/>
</dbReference>
<comment type="similarity">
    <text evidence="1">In the C-terminal section; belongs to the class-I pyridoxal-phosphate-dependent aminotransferase family.</text>
</comment>
<dbReference type="Pfam" id="PF00392">
    <property type="entry name" value="GntR"/>
    <property type="match status" value="1"/>
</dbReference>
<dbReference type="InterPro" id="IPR000524">
    <property type="entry name" value="Tscrpt_reg_HTH_GntR"/>
</dbReference>
<dbReference type="InterPro" id="IPR015422">
    <property type="entry name" value="PyrdxlP-dep_Trfase_small"/>
</dbReference>
<dbReference type="CDD" id="cd00609">
    <property type="entry name" value="AAT_like"/>
    <property type="match status" value="1"/>
</dbReference>
<dbReference type="InterPro" id="IPR036390">
    <property type="entry name" value="WH_DNA-bd_sf"/>
</dbReference>
<evidence type="ECO:0000256" key="2">
    <source>
        <dbReference type="ARBA" id="ARBA00022898"/>
    </source>
</evidence>
<dbReference type="SUPFAM" id="SSF46785">
    <property type="entry name" value="Winged helix' DNA-binding domain"/>
    <property type="match status" value="1"/>
</dbReference>
<evidence type="ECO:0000256" key="5">
    <source>
        <dbReference type="ARBA" id="ARBA00023163"/>
    </source>
</evidence>
<dbReference type="InterPro" id="IPR015424">
    <property type="entry name" value="PyrdxlP-dep_Trfase"/>
</dbReference>
<dbReference type="InterPro" id="IPR051446">
    <property type="entry name" value="HTH_trans_reg/aminotransferase"/>
</dbReference>
<dbReference type="Gene3D" id="3.40.640.10">
    <property type="entry name" value="Type I PLP-dependent aspartate aminotransferase-like (Major domain)"/>
    <property type="match status" value="1"/>
</dbReference>
<gene>
    <name evidence="7" type="primary">ydcR_3</name>
    <name evidence="7" type="ORF">KPC_2843</name>
</gene>
<dbReference type="GO" id="GO:0030170">
    <property type="term" value="F:pyridoxal phosphate binding"/>
    <property type="evidence" value="ECO:0007669"/>
    <property type="project" value="InterPro"/>
</dbReference>
<dbReference type="OrthoDB" id="9802328at2"/>
<dbReference type="GO" id="GO:0003677">
    <property type="term" value="F:DNA binding"/>
    <property type="evidence" value="ECO:0007669"/>
    <property type="project" value="UniProtKB-KW"/>
</dbReference>
<evidence type="ECO:0000256" key="3">
    <source>
        <dbReference type="ARBA" id="ARBA00023015"/>
    </source>
</evidence>
<organism evidence="7 8">
    <name type="scientific">Acinetobacter stercoris</name>
    <dbReference type="NCBI Taxonomy" id="2126983"/>
    <lineage>
        <taxon>Bacteria</taxon>
        <taxon>Pseudomonadati</taxon>
        <taxon>Pseudomonadota</taxon>
        <taxon>Gammaproteobacteria</taxon>
        <taxon>Moraxellales</taxon>
        <taxon>Moraxellaceae</taxon>
        <taxon>Acinetobacter</taxon>
    </lineage>
</organism>